<feature type="transmembrane region" description="Helical" evidence="6">
    <location>
        <begin position="71"/>
        <end position="89"/>
    </location>
</feature>
<evidence type="ECO:0000256" key="1">
    <source>
        <dbReference type="ARBA" id="ARBA00004141"/>
    </source>
</evidence>
<comment type="caution">
    <text evidence="8">The sequence shown here is derived from an EMBL/GenBank/DDBJ whole genome shotgun (WGS) entry which is preliminary data.</text>
</comment>
<keyword evidence="3" id="KW-0201">Cytochrome c-type biogenesis</keyword>
<dbReference type="GO" id="GO:0020037">
    <property type="term" value="F:heme binding"/>
    <property type="evidence" value="ECO:0007669"/>
    <property type="project" value="InterPro"/>
</dbReference>
<keyword evidence="4 6" id="KW-1133">Transmembrane helix</keyword>
<dbReference type="AlphaFoldDB" id="A0A9D8PM72"/>
<keyword evidence="5 6" id="KW-0472">Membrane</keyword>
<dbReference type="PANTHER" id="PTHR30071">
    <property type="entry name" value="HEME EXPORTER PROTEIN C"/>
    <property type="match status" value="1"/>
</dbReference>
<dbReference type="GO" id="GO:0017004">
    <property type="term" value="P:cytochrome complex assembly"/>
    <property type="evidence" value="ECO:0007669"/>
    <property type="project" value="UniProtKB-KW"/>
</dbReference>
<feature type="transmembrane region" description="Helical" evidence="6">
    <location>
        <begin position="6"/>
        <end position="26"/>
    </location>
</feature>
<dbReference type="NCBIfam" id="TIGR03144">
    <property type="entry name" value="cytochr_II_ccsB"/>
    <property type="match status" value="1"/>
</dbReference>
<reference evidence="8" key="1">
    <citation type="journal article" date="2021" name="Environ. Microbiol.">
        <title>Genomic characterization of three novel Desulfobacterota classes expand the metabolic and phylogenetic diversity of the phylum.</title>
        <authorList>
            <person name="Murphy C.L."/>
            <person name="Biggerstaff J."/>
            <person name="Eichhorn A."/>
            <person name="Ewing E."/>
            <person name="Shahan R."/>
            <person name="Soriano D."/>
            <person name="Stewart S."/>
            <person name="VanMol K."/>
            <person name="Walker R."/>
            <person name="Walters P."/>
            <person name="Elshahed M.S."/>
            <person name="Youssef N.H."/>
        </authorList>
    </citation>
    <scope>NUCLEOTIDE SEQUENCE</scope>
    <source>
        <strain evidence="8">Zod_Metabat.24</strain>
    </source>
</reference>
<dbReference type="Proteomes" id="UP000809273">
    <property type="component" value="Unassembled WGS sequence"/>
</dbReference>
<dbReference type="Pfam" id="PF01578">
    <property type="entry name" value="Cytochrom_C_asm"/>
    <property type="match status" value="1"/>
</dbReference>
<name>A0A9D8PM72_9DELT</name>
<organism evidence="8 9">
    <name type="scientific">Candidatus Zymogenus saltonus</name>
    <dbReference type="NCBI Taxonomy" id="2844893"/>
    <lineage>
        <taxon>Bacteria</taxon>
        <taxon>Deltaproteobacteria</taxon>
        <taxon>Candidatus Zymogenia</taxon>
        <taxon>Candidatus Zymogeniales</taxon>
        <taxon>Candidatus Zymogenaceae</taxon>
        <taxon>Candidatus Zymogenus</taxon>
    </lineage>
</organism>
<evidence type="ECO:0000259" key="7">
    <source>
        <dbReference type="Pfam" id="PF01578"/>
    </source>
</evidence>
<dbReference type="PANTHER" id="PTHR30071:SF1">
    <property type="entry name" value="CYTOCHROME B_B6 PROTEIN-RELATED"/>
    <property type="match status" value="1"/>
</dbReference>
<keyword evidence="2 6" id="KW-0812">Transmembrane</keyword>
<accession>A0A9D8PM72</accession>
<feature type="transmembrane region" description="Helical" evidence="6">
    <location>
        <begin position="38"/>
        <end position="56"/>
    </location>
</feature>
<dbReference type="InterPro" id="IPR017562">
    <property type="entry name" value="Cyt_c_biogenesis_CcsA"/>
</dbReference>
<evidence type="ECO:0000256" key="3">
    <source>
        <dbReference type="ARBA" id="ARBA00022748"/>
    </source>
</evidence>
<feature type="transmembrane region" description="Helical" evidence="6">
    <location>
        <begin position="218"/>
        <end position="236"/>
    </location>
</feature>
<dbReference type="GO" id="GO:0005886">
    <property type="term" value="C:plasma membrane"/>
    <property type="evidence" value="ECO:0007669"/>
    <property type="project" value="TreeGrafter"/>
</dbReference>
<dbReference type="InterPro" id="IPR002541">
    <property type="entry name" value="Cyt_c_assembly"/>
</dbReference>
<feature type="domain" description="Cytochrome c assembly protein" evidence="7">
    <location>
        <begin position="68"/>
        <end position="269"/>
    </location>
</feature>
<evidence type="ECO:0000256" key="4">
    <source>
        <dbReference type="ARBA" id="ARBA00022989"/>
    </source>
</evidence>
<feature type="transmembrane region" description="Helical" evidence="6">
    <location>
        <begin position="243"/>
        <end position="265"/>
    </location>
</feature>
<protein>
    <submittedName>
        <fullName evidence="8">C-type cytochrome biogenesis protein CcsB</fullName>
    </submittedName>
</protein>
<evidence type="ECO:0000256" key="5">
    <source>
        <dbReference type="ARBA" id="ARBA00023136"/>
    </source>
</evidence>
<evidence type="ECO:0000256" key="6">
    <source>
        <dbReference type="SAM" id="Phobius"/>
    </source>
</evidence>
<feature type="transmembrane region" description="Helical" evidence="6">
    <location>
        <begin position="135"/>
        <end position="161"/>
    </location>
</feature>
<evidence type="ECO:0000313" key="9">
    <source>
        <dbReference type="Proteomes" id="UP000809273"/>
    </source>
</evidence>
<reference evidence="8" key="2">
    <citation type="submission" date="2021-01" db="EMBL/GenBank/DDBJ databases">
        <authorList>
            <person name="Hahn C.R."/>
            <person name="Youssef N.H."/>
            <person name="Elshahed M."/>
        </authorList>
    </citation>
    <scope>NUCLEOTIDE SEQUENCE</scope>
    <source>
        <strain evidence="8">Zod_Metabat.24</strain>
    </source>
</reference>
<feature type="transmembrane region" description="Helical" evidence="6">
    <location>
        <begin position="181"/>
        <end position="206"/>
    </location>
</feature>
<dbReference type="InterPro" id="IPR045062">
    <property type="entry name" value="Cyt_c_biogenesis_CcsA/CcmC"/>
</dbReference>
<comment type="subcellular location">
    <subcellularLocation>
        <location evidence="1">Membrane</location>
        <topology evidence="1">Multi-pass membrane protein</topology>
    </subcellularLocation>
</comment>
<proteinExistence type="predicted"/>
<evidence type="ECO:0000256" key="2">
    <source>
        <dbReference type="ARBA" id="ARBA00022692"/>
    </source>
</evidence>
<gene>
    <name evidence="8" type="primary">ccsB</name>
    <name evidence="8" type="ORF">JW984_01265</name>
</gene>
<dbReference type="EMBL" id="JAFGIX010000006">
    <property type="protein sequence ID" value="MBN1571803.1"/>
    <property type="molecule type" value="Genomic_DNA"/>
</dbReference>
<feature type="transmembrane region" description="Helical" evidence="6">
    <location>
        <begin position="96"/>
        <end position="115"/>
    </location>
</feature>
<sequence>MLSSHILSVVTFVYGLAFLLFILHLLFKRNFLNTAGDIAVSVGCSAHGAALILRWAESYRIGWGHVPLSNLYESLIFFSFLLAVVYLVFRLATKRKFLGVFMIPLPLLALGYASLSPDVERAISPLVPALQSNWLTIHVLTCFMAYAAFAFSFVAAVLYLVKKEGKEGVLPPPEALDDLVYRGIMAGMPLLTLGIITGSAWAHYAWGSYWSWDPKETWSLITWIVYAIFLHLRLMGRWRGTRSAVLSIVGFFTVIFTFLGVNYILSGLHSYL</sequence>
<evidence type="ECO:0000313" key="8">
    <source>
        <dbReference type="EMBL" id="MBN1571803.1"/>
    </source>
</evidence>